<dbReference type="GO" id="GO:0003677">
    <property type="term" value="F:DNA binding"/>
    <property type="evidence" value="ECO:0007669"/>
    <property type="project" value="UniProtKB-UniRule"/>
</dbReference>
<dbReference type="PROSITE" id="PS50977">
    <property type="entry name" value="HTH_TETR_2"/>
    <property type="match status" value="1"/>
</dbReference>
<evidence type="ECO:0000256" key="1">
    <source>
        <dbReference type="ARBA" id="ARBA00023125"/>
    </source>
</evidence>
<dbReference type="PANTHER" id="PTHR47752">
    <property type="entry name" value="HTH-TYPE TRANSCRIPTIONAL REPRESSOR FABR"/>
    <property type="match status" value="1"/>
</dbReference>
<dbReference type="InterPro" id="IPR001647">
    <property type="entry name" value="HTH_TetR"/>
</dbReference>
<dbReference type="PANTHER" id="PTHR47752:SF1">
    <property type="entry name" value="HTH-TYPE TRANSCRIPTIONAL REPRESSOR FABR"/>
    <property type="match status" value="1"/>
</dbReference>
<evidence type="ECO:0000256" key="2">
    <source>
        <dbReference type="PROSITE-ProRule" id="PRU00335"/>
    </source>
</evidence>
<keyword evidence="1 2" id="KW-0238">DNA-binding</keyword>
<dbReference type="AlphaFoldDB" id="A0A3G9J089"/>
<evidence type="ECO:0000259" key="3">
    <source>
        <dbReference type="PROSITE" id="PS50977"/>
    </source>
</evidence>
<sequence length="210" mass="22763">MTETASRADQKARTRQAILDAALTLTADSSLVALSLRQVAKEVGIVPTAFYRHFASVDDLGLALVDESFALLRAMLRDVRRPEAGATFIGIADASVEILADHVSRQRAHYVFIARELVAGPAPVRDAIRLEIERAEGDLATDLARVPATREWSTSDLHALSALIVSAMVGTAQSMATARPEQAARIADQARTQLRMVLIGAFSWRSGERD</sequence>
<feature type="DNA-binding region" description="H-T-H motif" evidence="2">
    <location>
        <begin position="35"/>
        <end position="54"/>
    </location>
</feature>
<feature type="domain" description="HTH tetR-type" evidence="3">
    <location>
        <begin position="12"/>
        <end position="72"/>
    </location>
</feature>
<dbReference type="OrthoDB" id="8617654at2"/>
<dbReference type="RefSeq" id="WP_125566761.1">
    <property type="nucleotide sequence ID" value="NZ_AP019307.1"/>
</dbReference>
<proteinExistence type="predicted"/>
<accession>A0A3G9J089</accession>
<dbReference type="Pfam" id="PF00440">
    <property type="entry name" value="TetR_N"/>
    <property type="match status" value="1"/>
</dbReference>
<evidence type="ECO:0000313" key="4">
    <source>
        <dbReference type="EMBL" id="BBH16389.1"/>
    </source>
</evidence>
<dbReference type="EMBL" id="AP019307">
    <property type="protein sequence ID" value="BBH16389.1"/>
    <property type="molecule type" value="Genomic_DNA"/>
</dbReference>
<dbReference type="InterPro" id="IPR050692">
    <property type="entry name" value="HTH_transcr_repressor_FabR"/>
</dbReference>
<dbReference type="KEGG" id="nbe:Back2_06760"/>
<evidence type="ECO:0000313" key="5">
    <source>
        <dbReference type="Proteomes" id="UP000271573"/>
    </source>
</evidence>
<dbReference type="Gene3D" id="1.10.357.10">
    <property type="entry name" value="Tetracycline Repressor, domain 2"/>
    <property type="match status" value="1"/>
</dbReference>
<reference evidence="4 5" key="1">
    <citation type="submission" date="2018-11" db="EMBL/GenBank/DDBJ databases">
        <title>Complete genome sequence of Nocardioides baekrokdamisoli strain KCTC 39748.</title>
        <authorList>
            <person name="Kang S.W."/>
            <person name="Lee K.C."/>
            <person name="Kim K.K."/>
            <person name="Kim J.S."/>
            <person name="Kim D.S."/>
            <person name="Ko S.H."/>
            <person name="Yang S.H."/>
            <person name="Shin Y.K."/>
            <person name="Lee J.S."/>
        </authorList>
    </citation>
    <scope>NUCLEOTIDE SEQUENCE [LARGE SCALE GENOMIC DNA]</scope>
    <source>
        <strain evidence="4 5">KCTC 39748</strain>
    </source>
</reference>
<protein>
    <submittedName>
        <fullName evidence="4">TetR family transcriptional regulator</fullName>
    </submittedName>
</protein>
<dbReference type="SUPFAM" id="SSF46689">
    <property type="entry name" value="Homeodomain-like"/>
    <property type="match status" value="1"/>
</dbReference>
<gene>
    <name evidence="4" type="ORF">Back2_06760</name>
</gene>
<dbReference type="InterPro" id="IPR009057">
    <property type="entry name" value="Homeodomain-like_sf"/>
</dbReference>
<organism evidence="4 5">
    <name type="scientific">Nocardioides baekrokdamisoli</name>
    <dbReference type="NCBI Taxonomy" id="1804624"/>
    <lineage>
        <taxon>Bacteria</taxon>
        <taxon>Bacillati</taxon>
        <taxon>Actinomycetota</taxon>
        <taxon>Actinomycetes</taxon>
        <taxon>Propionibacteriales</taxon>
        <taxon>Nocardioidaceae</taxon>
        <taxon>Nocardioides</taxon>
    </lineage>
</organism>
<keyword evidence="5" id="KW-1185">Reference proteome</keyword>
<dbReference type="Proteomes" id="UP000271573">
    <property type="component" value="Chromosome"/>
</dbReference>
<name>A0A3G9J089_9ACTN</name>
<dbReference type="Gene3D" id="1.10.10.60">
    <property type="entry name" value="Homeodomain-like"/>
    <property type="match status" value="1"/>
</dbReference>